<proteinExistence type="predicted"/>
<sequence>MPKGENIPITQSLHYPLFCLNLHPLSPVPLQANTHRHRGANYFPSEIYQGHGILHCESPWPERTPPLPEKEGLGTGADEEALRNAPLLICPFILLPRGEEAKP</sequence>
<protein>
    <submittedName>
        <fullName evidence="1">Uncharacterized protein</fullName>
    </submittedName>
</protein>
<organism evidence="1 2">
    <name type="scientific">Portunus trituberculatus</name>
    <name type="common">Swimming crab</name>
    <name type="synonym">Neptunus trituberculatus</name>
    <dbReference type="NCBI Taxonomy" id="210409"/>
    <lineage>
        <taxon>Eukaryota</taxon>
        <taxon>Metazoa</taxon>
        <taxon>Ecdysozoa</taxon>
        <taxon>Arthropoda</taxon>
        <taxon>Crustacea</taxon>
        <taxon>Multicrustacea</taxon>
        <taxon>Malacostraca</taxon>
        <taxon>Eumalacostraca</taxon>
        <taxon>Eucarida</taxon>
        <taxon>Decapoda</taxon>
        <taxon>Pleocyemata</taxon>
        <taxon>Brachyura</taxon>
        <taxon>Eubrachyura</taxon>
        <taxon>Portunoidea</taxon>
        <taxon>Portunidae</taxon>
        <taxon>Portuninae</taxon>
        <taxon>Portunus</taxon>
    </lineage>
</organism>
<name>A0A5B7GXG6_PORTR</name>
<reference evidence="1 2" key="1">
    <citation type="submission" date="2019-05" db="EMBL/GenBank/DDBJ databases">
        <title>Another draft genome of Portunus trituberculatus and its Hox gene families provides insights of decapod evolution.</title>
        <authorList>
            <person name="Jeong J.-H."/>
            <person name="Song I."/>
            <person name="Kim S."/>
            <person name="Choi T."/>
            <person name="Kim D."/>
            <person name="Ryu S."/>
            <person name="Kim W."/>
        </authorList>
    </citation>
    <scope>NUCLEOTIDE SEQUENCE [LARGE SCALE GENOMIC DNA]</scope>
    <source>
        <tissue evidence="1">Muscle</tissue>
    </source>
</reference>
<evidence type="ECO:0000313" key="2">
    <source>
        <dbReference type="Proteomes" id="UP000324222"/>
    </source>
</evidence>
<dbReference type="AlphaFoldDB" id="A0A5B7GXG6"/>
<comment type="caution">
    <text evidence="1">The sequence shown here is derived from an EMBL/GenBank/DDBJ whole genome shotgun (WGS) entry which is preliminary data.</text>
</comment>
<accession>A0A5B7GXG6</accession>
<dbReference type="Proteomes" id="UP000324222">
    <property type="component" value="Unassembled WGS sequence"/>
</dbReference>
<evidence type="ECO:0000313" key="1">
    <source>
        <dbReference type="EMBL" id="MPC62105.1"/>
    </source>
</evidence>
<dbReference type="EMBL" id="VSRR010019305">
    <property type="protein sequence ID" value="MPC62105.1"/>
    <property type="molecule type" value="Genomic_DNA"/>
</dbReference>
<gene>
    <name evidence="1" type="ORF">E2C01_056187</name>
</gene>
<keyword evidence="2" id="KW-1185">Reference proteome</keyword>